<gene>
    <name evidence="2" type="ORF">O181_040426</name>
</gene>
<evidence type="ECO:0000313" key="2">
    <source>
        <dbReference type="EMBL" id="MBW0500711.1"/>
    </source>
</evidence>
<dbReference type="AlphaFoldDB" id="A0A9Q3HDD6"/>
<dbReference type="EMBL" id="AVOT02015957">
    <property type="protein sequence ID" value="MBW0500711.1"/>
    <property type="molecule type" value="Genomic_DNA"/>
</dbReference>
<reference evidence="2" key="1">
    <citation type="submission" date="2021-03" db="EMBL/GenBank/DDBJ databases">
        <title>Draft genome sequence of rust myrtle Austropuccinia psidii MF-1, a brazilian biotype.</title>
        <authorList>
            <person name="Quecine M.C."/>
            <person name="Pachon D.M.R."/>
            <person name="Bonatelli M.L."/>
            <person name="Correr F.H."/>
            <person name="Franceschini L.M."/>
            <person name="Leite T.F."/>
            <person name="Margarido G.R.A."/>
            <person name="Almeida C.A."/>
            <person name="Ferrarezi J.A."/>
            <person name="Labate C.A."/>
        </authorList>
    </citation>
    <scope>NUCLEOTIDE SEQUENCE</scope>
    <source>
        <strain evidence="2">MF-1</strain>
    </source>
</reference>
<feature type="region of interest" description="Disordered" evidence="1">
    <location>
        <begin position="48"/>
        <end position="108"/>
    </location>
</feature>
<evidence type="ECO:0000313" key="3">
    <source>
        <dbReference type="Proteomes" id="UP000765509"/>
    </source>
</evidence>
<name>A0A9Q3HDD6_9BASI</name>
<sequence>MNSYLQVKKLLVLEKTEDLVKGWKPMHCKSKVQKIKAWLKNQRILSENQKKDLAQRKDNIPVEAPQASTSNNMPQRIPNKSKKTPKSNKKGKEKPKLNKPYPQNYRITKRKKIALDNVFNMERNLVELKNKEEERMNQYFPKK</sequence>
<feature type="compositionally biased region" description="Basic and acidic residues" evidence="1">
    <location>
        <begin position="48"/>
        <end position="60"/>
    </location>
</feature>
<evidence type="ECO:0000256" key="1">
    <source>
        <dbReference type="SAM" id="MobiDB-lite"/>
    </source>
</evidence>
<dbReference type="Proteomes" id="UP000765509">
    <property type="component" value="Unassembled WGS sequence"/>
</dbReference>
<accession>A0A9Q3HDD6</accession>
<organism evidence="2 3">
    <name type="scientific">Austropuccinia psidii MF-1</name>
    <dbReference type="NCBI Taxonomy" id="1389203"/>
    <lineage>
        <taxon>Eukaryota</taxon>
        <taxon>Fungi</taxon>
        <taxon>Dikarya</taxon>
        <taxon>Basidiomycota</taxon>
        <taxon>Pucciniomycotina</taxon>
        <taxon>Pucciniomycetes</taxon>
        <taxon>Pucciniales</taxon>
        <taxon>Sphaerophragmiaceae</taxon>
        <taxon>Austropuccinia</taxon>
    </lineage>
</organism>
<keyword evidence="3" id="KW-1185">Reference proteome</keyword>
<feature type="compositionally biased region" description="Basic residues" evidence="1">
    <location>
        <begin position="79"/>
        <end position="93"/>
    </location>
</feature>
<protein>
    <submittedName>
        <fullName evidence="2">Uncharacterized protein</fullName>
    </submittedName>
</protein>
<proteinExistence type="predicted"/>
<comment type="caution">
    <text evidence="2">The sequence shown here is derived from an EMBL/GenBank/DDBJ whole genome shotgun (WGS) entry which is preliminary data.</text>
</comment>